<keyword evidence="2" id="KW-1185">Reference proteome</keyword>
<name>A0A9N9I3I9_FUNMO</name>
<comment type="caution">
    <text evidence="1">The sequence shown here is derived from an EMBL/GenBank/DDBJ whole genome shotgun (WGS) entry which is preliminary data.</text>
</comment>
<reference evidence="1" key="1">
    <citation type="submission" date="2021-06" db="EMBL/GenBank/DDBJ databases">
        <authorList>
            <person name="Kallberg Y."/>
            <person name="Tangrot J."/>
            <person name="Rosling A."/>
        </authorList>
    </citation>
    <scope>NUCLEOTIDE SEQUENCE</scope>
    <source>
        <strain evidence="1">87-6 pot B 2015</strain>
    </source>
</reference>
<accession>A0A9N9I3I9</accession>
<dbReference type="Proteomes" id="UP000789375">
    <property type="component" value="Unassembled WGS sequence"/>
</dbReference>
<dbReference type="AlphaFoldDB" id="A0A9N9I3I9"/>
<protein>
    <submittedName>
        <fullName evidence="1">92_t:CDS:1</fullName>
    </submittedName>
</protein>
<organism evidence="1 2">
    <name type="scientific">Funneliformis mosseae</name>
    <name type="common">Endomycorrhizal fungus</name>
    <name type="synonym">Glomus mosseae</name>
    <dbReference type="NCBI Taxonomy" id="27381"/>
    <lineage>
        <taxon>Eukaryota</taxon>
        <taxon>Fungi</taxon>
        <taxon>Fungi incertae sedis</taxon>
        <taxon>Mucoromycota</taxon>
        <taxon>Glomeromycotina</taxon>
        <taxon>Glomeromycetes</taxon>
        <taxon>Glomerales</taxon>
        <taxon>Glomeraceae</taxon>
        <taxon>Funneliformis</taxon>
    </lineage>
</organism>
<proteinExistence type="predicted"/>
<evidence type="ECO:0000313" key="1">
    <source>
        <dbReference type="EMBL" id="CAG8718842.1"/>
    </source>
</evidence>
<sequence length="53" mass="6533">NLKLLRSGNDRRKKGKLALQYYKLFNTYFWDSSRDEYDVEFQINKQVREQKDS</sequence>
<evidence type="ECO:0000313" key="2">
    <source>
        <dbReference type="Proteomes" id="UP000789375"/>
    </source>
</evidence>
<dbReference type="EMBL" id="CAJVPP010012772">
    <property type="protein sequence ID" value="CAG8718842.1"/>
    <property type="molecule type" value="Genomic_DNA"/>
</dbReference>
<gene>
    <name evidence="1" type="ORF">FMOSSE_LOCUS14843</name>
</gene>
<feature type="non-terminal residue" evidence="1">
    <location>
        <position position="1"/>
    </location>
</feature>